<feature type="domain" description="Peptidase M20 dimerisation" evidence="4">
    <location>
        <begin position="179"/>
        <end position="288"/>
    </location>
</feature>
<organism evidence="5 6">
    <name type="scientific">Brytella acorum</name>
    <dbReference type="NCBI Taxonomy" id="2959299"/>
    <lineage>
        <taxon>Bacteria</taxon>
        <taxon>Pseudomonadati</taxon>
        <taxon>Pseudomonadota</taxon>
        <taxon>Alphaproteobacteria</taxon>
        <taxon>Acetobacterales</taxon>
        <taxon>Acetobacteraceae</taxon>
        <taxon>Brytella</taxon>
    </lineage>
</organism>
<dbReference type="InterPro" id="IPR050072">
    <property type="entry name" value="Peptidase_M20A"/>
</dbReference>
<dbReference type="EMBL" id="CATKSH010000001">
    <property type="protein sequence ID" value="CAI9119255.1"/>
    <property type="molecule type" value="Genomic_DNA"/>
</dbReference>
<reference evidence="5" key="1">
    <citation type="submission" date="2023-03" db="EMBL/GenBank/DDBJ databases">
        <authorList>
            <person name="Cleenwerck I."/>
        </authorList>
    </citation>
    <scope>NUCLEOTIDE SEQUENCE</scope>
    <source>
        <strain evidence="5">LMG 32879</strain>
    </source>
</reference>
<comment type="caution">
    <text evidence="5">The sequence shown here is derived from an EMBL/GenBank/DDBJ whole genome shotgun (WGS) entry which is preliminary data.</text>
</comment>
<dbReference type="GO" id="GO:0006526">
    <property type="term" value="P:L-arginine biosynthetic process"/>
    <property type="evidence" value="ECO:0007669"/>
    <property type="project" value="InterPro"/>
</dbReference>
<dbReference type="Gene3D" id="3.40.630.10">
    <property type="entry name" value="Zn peptidases"/>
    <property type="match status" value="1"/>
</dbReference>
<dbReference type="CDD" id="cd03894">
    <property type="entry name" value="M20_ArgE"/>
    <property type="match status" value="1"/>
</dbReference>
<evidence type="ECO:0000259" key="4">
    <source>
        <dbReference type="Pfam" id="PF07687"/>
    </source>
</evidence>
<dbReference type="InterPro" id="IPR011650">
    <property type="entry name" value="Peptidase_M20_dimer"/>
</dbReference>
<evidence type="ECO:0000313" key="6">
    <source>
        <dbReference type="Proteomes" id="UP001176960"/>
    </source>
</evidence>
<dbReference type="InterPro" id="IPR010169">
    <property type="entry name" value="AcOrn-deacetyl"/>
</dbReference>
<dbReference type="SUPFAM" id="SSF55031">
    <property type="entry name" value="Bacterial exopeptidase dimerisation domain"/>
    <property type="match status" value="1"/>
</dbReference>
<dbReference type="Proteomes" id="UP001176960">
    <property type="component" value="Unassembled WGS sequence"/>
</dbReference>
<dbReference type="Pfam" id="PF07687">
    <property type="entry name" value="M20_dimer"/>
    <property type="match status" value="1"/>
</dbReference>
<protein>
    <submittedName>
        <fullName evidence="5">Acetylornithine deacetylase</fullName>
        <ecNumber evidence="5">3.5.1.16</ecNumber>
    </submittedName>
</protein>
<dbReference type="NCBIfam" id="TIGR01892">
    <property type="entry name" value="AcOrn-deacetyl"/>
    <property type="match status" value="1"/>
</dbReference>
<dbReference type="PANTHER" id="PTHR43808">
    <property type="entry name" value="ACETYLORNITHINE DEACETYLASE"/>
    <property type="match status" value="1"/>
</dbReference>
<dbReference type="InterPro" id="IPR002933">
    <property type="entry name" value="Peptidase_M20"/>
</dbReference>
<dbReference type="Pfam" id="PF01546">
    <property type="entry name" value="Peptidase_M20"/>
    <property type="match status" value="1"/>
</dbReference>
<dbReference type="Gene3D" id="3.30.70.360">
    <property type="match status" value="1"/>
</dbReference>
<keyword evidence="3" id="KW-0170">Cobalt</keyword>
<keyword evidence="6" id="KW-1185">Reference proteome</keyword>
<name>A0AA35V3F4_9PROT</name>
<evidence type="ECO:0000256" key="2">
    <source>
        <dbReference type="ARBA" id="ARBA00022801"/>
    </source>
</evidence>
<dbReference type="GO" id="GO:0046872">
    <property type="term" value="F:metal ion binding"/>
    <property type="evidence" value="ECO:0007669"/>
    <property type="project" value="UniProtKB-KW"/>
</dbReference>
<gene>
    <name evidence="5" type="primary">argE</name>
    <name evidence="5" type="ORF">LMG32879_000068</name>
</gene>
<keyword evidence="2 5" id="KW-0378">Hydrolase</keyword>
<dbReference type="SUPFAM" id="SSF53187">
    <property type="entry name" value="Zn-dependent exopeptidases"/>
    <property type="match status" value="1"/>
</dbReference>
<dbReference type="InterPro" id="IPR036264">
    <property type="entry name" value="Bact_exopeptidase_dim_dom"/>
</dbReference>
<evidence type="ECO:0000313" key="5">
    <source>
        <dbReference type="EMBL" id="CAI9119255.1"/>
    </source>
</evidence>
<dbReference type="EC" id="3.5.1.16" evidence="5"/>
<keyword evidence="1" id="KW-0479">Metal-binding</keyword>
<evidence type="ECO:0000256" key="3">
    <source>
        <dbReference type="ARBA" id="ARBA00023285"/>
    </source>
</evidence>
<proteinExistence type="predicted"/>
<accession>A0AA35V3F4</accession>
<evidence type="ECO:0000256" key="1">
    <source>
        <dbReference type="ARBA" id="ARBA00022723"/>
    </source>
</evidence>
<dbReference type="RefSeq" id="WP_289842422.1">
    <property type="nucleotide sequence ID" value="NZ_CATKSH010000001.1"/>
</dbReference>
<dbReference type="PANTHER" id="PTHR43808:SF31">
    <property type="entry name" value="N-ACETYL-L-CITRULLINE DEACETYLASE"/>
    <property type="match status" value="1"/>
</dbReference>
<sequence length="389" mass="42260">MADRPTESSLGWIERLIAHHSISSDSNMALIDEVSEHFTGLGLDVCLTTNVAGTKANLFATLPGRSGCHKDGLILSGHTDVVPVDGQDWSSDPFAMDIRQDRLYGRGACDMKGFLGVAIALAETFAARPPSRPVHYALSYDEELGCLGAPSMISDLVARGYRPRACIVGEPTDMMPVVSHKASRVFECHVQGKACHSADPDHGVNAIHYATRLIMFLQKIAENMRSEEKQDLAFDPPFSTLVVGTIQGGVATNTVPESCVFTFAFRTLPTHDDEAVETAIRTYISETILPDMRREDRNADVVLHRRAHVPAMRTLRCDALIPIVSSLGKMHGGCVSYGTEAGLFQKAGIETLVCGPGSILHAHKADEFVTLEQLGRCETWLRGLVSSDT</sequence>
<dbReference type="AlphaFoldDB" id="A0AA35V3F4"/>
<dbReference type="GO" id="GO:0008777">
    <property type="term" value="F:acetylornithine deacetylase activity"/>
    <property type="evidence" value="ECO:0007669"/>
    <property type="project" value="UniProtKB-EC"/>
</dbReference>
<dbReference type="NCBIfam" id="NF005710">
    <property type="entry name" value="PRK07522.1"/>
    <property type="match status" value="1"/>
</dbReference>